<name>A0A5N6M3W9_9ASTR</name>
<comment type="catalytic activity">
    <reaction evidence="7">
        <text>dimethylallyl diphosphate + ATP = N(6)-(dimethylallyl)adenosine 5'-triphosphate + diphosphate</text>
        <dbReference type="Rhea" id="RHEA:36331"/>
        <dbReference type="ChEBI" id="CHEBI:30616"/>
        <dbReference type="ChEBI" id="CHEBI:33019"/>
        <dbReference type="ChEBI" id="CHEBI:57623"/>
        <dbReference type="ChEBI" id="CHEBI:73532"/>
        <dbReference type="EC" id="2.5.1.112"/>
    </reaction>
</comment>
<dbReference type="EC" id="2.5.1.112" evidence="10"/>
<dbReference type="Proteomes" id="UP000326396">
    <property type="component" value="Linkage Group LG7"/>
</dbReference>
<evidence type="ECO:0000313" key="11">
    <source>
        <dbReference type="EMBL" id="KAD3068634.1"/>
    </source>
</evidence>
<dbReference type="AlphaFoldDB" id="A0A5N6M3W9"/>
<accession>A0A5N6M3W9</accession>
<evidence type="ECO:0000256" key="4">
    <source>
        <dbReference type="ARBA" id="ARBA00022741"/>
    </source>
</evidence>
<reference evidence="11 12" key="1">
    <citation type="submission" date="2019-05" db="EMBL/GenBank/DDBJ databases">
        <title>Mikania micrantha, genome provides insights into the molecular mechanism of rapid growth.</title>
        <authorList>
            <person name="Liu B."/>
        </authorList>
    </citation>
    <scope>NUCLEOTIDE SEQUENCE [LARGE SCALE GENOMIC DNA]</scope>
    <source>
        <strain evidence="11">NLD-2019</strain>
        <tissue evidence="11">Leaf</tissue>
    </source>
</reference>
<dbReference type="OrthoDB" id="775260at2759"/>
<dbReference type="GO" id="GO:0009824">
    <property type="term" value="F:AMP dimethylallyltransferase activity"/>
    <property type="evidence" value="ECO:0007669"/>
    <property type="project" value="UniProtKB-ARBA"/>
</dbReference>
<evidence type="ECO:0000313" key="12">
    <source>
        <dbReference type="Proteomes" id="UP000326396"/>
    </source>
</evidence>
<dbReference type="SUPFAM" id="SSF52540">
    <property type="entry name" value="P-loop containing nucleoside triphosphate hydrolases"/>
    <property type="match status" value="1"/>
</dbReference>
<evidence type="ECO:0000256" key="10">
    <source>
        <dbReference type="ARBA" id="ARBA00066838"/>
    </source>
</evidence>
<evidence type="ECO:0000256" key="8">
    <source>
        <dbReference type="ARBA" id="ARBA00052386"/>
    </source>
</evidence>
<comment type="catalytic activity">
    <reaction evidence="8">
        <text>dimethylallyl diphosphate + ADP = N(6)-(dimethylallyl)adenosine 5'-diphosphate + diphosphate</text>
        <dbReference type="Rhea" id="RHEA:36327"/>
        <dbReference type="ChEBI" id="CHEBI:33019"/>
        <dbReference type="ChEBI" id="CHEBI:57623"/>
        <dbReference type="ChEBI" id="CHEBI:73533"/>
        <dbReference type="ChEBI" id="CHEBI:456216"/>
        <dbReference type="EC" id="2.5.1.112"/>
    </reaction>
</comment>
<comment type="function">
    <text evidence="9">Involved in cytokinin biosynthesis. Catalyzes the transfer of an isopentenyl group from dimethylallyl diphosphate (DMAPP) to ATP and ADP.</text>
</comment>
<dbReference type="PANTHER" id="PTHR11088">
    <property type="entry name" value="TRNA DIMETHYLALLYLTRANSFERASE"/>
    <property type="match status" value="1"/>
</dbReference>
<keyword evidence="2" id="KW-0808">Transferase</keyword>
<dbReference type="InterPro" id="IPR039657">
    <property type="entry name" value="Dimethylallyltransferase"/>
</dbReference>
<evidence type="ECO:0000256" key="9">
    <source>
        <dbReference type="ARBA" id="ARBA00055191"/>
    </source>
</evidence>
<dbReference type="GO" id="GO:0009691">
    <property type="term" value="P:cytokinin biosynthetic process"/>
    <property type="evidence" value="ECO:0007669"/>
    <property type="project" value="UniProtKB-KW"/>
</dbReference>
<dbReference type="Gene3D" id="1.10.287.890">
    <property type="entry name" value="Crystal structure of tRNA isopentenylpyrophosphate transferase (bh2366) domain"/>
    <property type="match status" value="1"/>
</dbReference>
<dbReference type="GO" id="GO:0006400">
    <property type="term" value="P:tRNA modification"/>
    <property type="evidence" value="ECO:0007669"/>
    <property type="project" value="TreeGrafter"/>
</dbReference>
<dbReference type="PANTHER" id="PTHR11088:SF89">
    <property type="entry name" value="TRNA DIMETHYLALLYLTRANSFERASE"/>
    <property type="match status" value="1"/>
</dbReference>
<dbReference type="GO" id="GO:0005739">
    <property type="term" value="C:mitochondrion"/>
    <property type="evidence" value="ECO:0007669"/>
    <property type="project" value="TreeGrafter"/>
</dbReference>
<dbReference type="GO" id="GO:0052622">
    <property type="term" value="F:ATP/ADP dimethylallyltransferase activity"/>
    <property type="evidence" value="ECO:0007669"/>
    <property type="project" value="UniProtKB-EC"/>
</dbReference>
<gene>
    <name evidence="11" type="ORF">E3N88_36514</name>
</gene>
<evidence type="ECO:0000256" key="7">
    <source>
        <dbReference type="ARBA" id="ARBA00051744"/>
    </source>
</evidence>
<dbReference type="Pfam" id="PF01715">
    <property type="entry name" value="IPPT"/>
    <property type="match status" value="2"/>
</dbReference>
<dbReference type="FunFam" id="1.10.287.890:FF:000002">
    <property type="entry name" value="Adenylate isopentenyltransferase 5, chloroplastic"/>
    <property type="match status" value="1"/>
</dbReference>
<dbReference type="EMBL" id="SZYD01000017">
    <property type="protein sequence ID" value="KAD3068634.1"/>
    <property type="molecule type" value="Genomic_DNA"/>
</dbReference>
<organism evidence="11 12">
    <name type="scientific">Mikania micrantha</name>
    <name type="common">bitter vine</name>
    <dbReference type="NCBI Taxonomy" id="192012"/>
    <lineage>
        <taxon>Eukaryota</taxon>
        <taxon>Viridiplantae</taxon>
        <taxon>Streptophyta</taxon>
        <taxon>Embryophyta</taxon>
        <taxon>Tracheophyta</taxon>
        <taxon>Spermatophyta</taxon>
        <taxon>Magnoliopsida</taxon>
        <taxon>eudicotyledons</taxon>
        <taxon>Gunneridae</taxon>
        <taxon>Pentapetalae</taxon>
        <taxon>asterids</taxon>
        <taxon>campanulids</taxon>
        <taxon>Asterales</taxon>
        <taxon>Asteraceae</taxon>
        <taxon>Asteroideae</taxon>
        <taxon>Heliantheae alliance</taxon>
        <taxon>Eupatorieae</taxon>
        <taxon>Mikania</taxon>
    </lineage>
</organism>
<keyword evidence="12" id="KW-1185">Reference proteome</keyword>
<evidence type="ECO:0000256" key="3">
    <source>
        <dbReference type="ARBA" id="ARBA00022712"/>
    </source>
</evidence>
<evidence type="ECO:0000256" key="5">
    <source>
        <dbReference type="ARBA" id="ARBA00022840"/>
    </source>
</evidence>
<proteinExistence type="inferred from homology"/>
<evidence type="ECO:0000256" key="6">
    <source>
        <dbReference type="ARBA" id="ARBA00022946"/>
    </source>
</evidence>
<dbReference type="Gene3D" id="3.40.50.300">
    <property type="entry name" value="P-loop containing nucleotide triphosphate hydrolases"/>
    <property type="match status" value="1"/>
</dbReference>
<dbReference type="GO" id="GO:0005524">
    <property type="term" value="F:ATP binding"/>
    <property type="evidence" value="ECO:0007669"/>
    <property type="project" value="UniProtKB-KW"/>
</dbReference>
<dbReference type="InterPro" id="IPR027417">
    <property type="entry name" value="P-loop_NTPase"/>
</dbReference>
<keyword evidence="3" id="KW-0203">Cytokinin biosynthesis</keyword>
<keyword evidence="5" id="KW-0067">ATP-binding</keyword>
<dbReference type="GO" id="GO:0052381">
    <property type="term" value="F:tRNA dimethylallyltransferase activity"/>
    <property type="evidence" value="ECO:0007669"/>
    <property type="project" value="TreeGrafter"/>
</dbReference>
<evidence type="ECO:0000256" key="2">
    <source>
        <dbReference type="ARBA" id="ARBA00022679"/>
    </source>
</evidence>
<keyword evidence="6" id="KW-0809">Transit peptide</keyword>
<protein>
    <recommendedName>
        <fullName evidence="10">adenylate dimethylallyltransferase (ADP/ATP-dependent)</fullName>
        <ecNumber evidence="10">2.5.1.112</ecNumber>
    </recommendedName>
</protein>
<evidence type="ECO:0000256" key="1">
    <source>
        <dbReference type="ARBA" id="ARBA00005842"/>
    </source>
</evidence>
<comment type="caution">
    <text evidence="11">The sequence shown here is derived from an EMBL/GenBank/DDBJ whole genome shotgun (WGS) entry which is preliminary data.</text>
</comment>
<sequence length="430" mass="48552">MQIPAGGRMDLQVSRLGPRKEKAVVVMGATGTGKSRLSIDIATRFPAEIINSDKIQVYEGLDIVTNKITEEECRGVRHHLLGIVDPESEFNAGNFVSTASVYMQSIVGRRKLPIIAGGSNSFIEALVDDDNNQFRSRYDVCFLWVDVAMLVLDQFVSDRVDRMVAAGMVEEVRNMYNPNADYSKGIRRAIGVPEFDSYFRAEHSSSYTDQKTRTMLLETAINETKINTCKLGRRQIEKIHRLIDVKGWPIHRLDATEVFQKKGTEADEAWDELVAGPASLIVYDFLFDRYRDFAAAKAVAAIAQEKTACYNKGYGTLQVKQWVESKVPLQMLKTTERRKAVSAQAAHKHTRRQPELTIYSTAVLQVTFYACDDDYGHDYDDHVYDGHVCAHDFDSARCHVPVQRHLQDHVYACDSLSVHDVETVVVMMVE</sequence>
<comment type="similarity">
    <text evidence="1">Belongs to the IPP transferase family.</text>
</comment>
<keyword evidence="4" id="KW-0547">Nucleotide-binding</keyword>